<accession>A0A8X6FMQ2</accession>
<organism evidence="1 2">
    <name type="scientific">Trichonephila clavata</name>
    <name type="common">Joro spider</name>
    <name type="synonym">Nephila clavata</name>
    <dbReference type="NCBI Taxonomy" id="2740835"/>
    <lineage>
        <taxon>Eukaryota</taxon>
        <taxon>Metazoa</taxon>
        <taxon>Ecdysozoa</taxon>
        <taxon>Arthropoda</taxon>
        <taxon>Chelicerata</taxon>
        <taxon>Arachnida</taxon>
        <taxon>Araneae</taxon>
        <taxon>Araneomorphae</taxon>
        <taxon>Entelegynae</taxon>
        <taxon>Araneoidea</taxon>
        <taxon>Nephilidae</taxon>
        <taxon>Trichonephila</taxon>
    </lineage>
</organism>
<evidence type="ECO:0000313" key="1">
    <source>
        <dbReference type="EMBL" id="GFQ84910.1"/>
    </source>
</evidence>
<sequence>MKRLDKNNLITLAAIVKKLSPVISIECGKLTSRVALIRKRHKGSEETGDKYDYVQYDEKHIVAKSEGSSIFTYDIL</sequence>
<keyword evidence="2" id="KW-1185">Reference proteome</keyword>
<name>A0A8X6FMQ2_TRICU</name>
<dbReference type="AlphaFoldDB" id="A0A8X6FMQ2"/>
<dbReference type="EMBL" id="BMAO01032822">
    <property type="protein sequence ID" value="GFQ84910.1"/>
    <property type="molecule type" value="Genomic_DNA"/>
</dbReference>
<reference evidence="1" key="1">
    <citation type="submission" date="2020-07" db="EMBL/GenBank/DDBJ databases">
        <title>Multicomponent nature underlies the extraordinary mechanical properties of spider dragline silk.</title>
        <authorList>
            <person name="Kono N."/>
            <person name="Nakamura H."/>
            <person name="Mori M."/>
            <person name="Yoshida Y."/>
            <person name="Ohtoshi R."/>
            <person name="Malay A.D."/>
            <person name="Moran D.A.P."/>
            <person name="Tomita M."/>
            <person name="Numata K."/>
            <person name="Arakawa K."/>
        </authorList>
    </citation>
    <scope>NUCLEOTIDE SEQUENCE</scope>
</reference>
<evidence type="ECO:0000313" key="2">
    <source>
        <dbReference type="Proteomes" id="UP000887116"/>
    </source>
</evidence>
<gene>
    <name evidence="1" type="ORF">TNCT_569501</name>
</gene>
<dbReference type="Proteomes" id="UP000887116">
    <property type="component" value="Unassembled WGS sequence"/>
</dbReference>
<proteinExistence type="predicted"/>
<dbReference type="OrthoDB" id="10394564at2759"/>
<comment type="caution">
    <text evidence="1">The sequence shown here is derived from an EMBL/GenBank/DDBJ whole genome shotgun (WGS) entry which is preliminary data.</text>
</comment>
<protein>
    <submittedName>
        <fullName evidence="1">Uncharacterized protein</fullName>
    </submittedName>
</protein>